<evidence type="ECO:0000256" key="8">
    <source>
        <dbReference type="ARBA" id="ARBA00031123"/>
    </source>
</evidence>
<dbReference type="InterPro" id="IPR008275">
    <property type="entry name" value="CoA_E_activase_dom"/>
</dbReference>
<dbReference type="Pfam" id="PF01869">
    <property type="entry name" value="BcrAD_BadFG"/>
    <property type="match status" value="2"/>
</dbReference>
<evidence type="ECO:0000256" key="2">
    <source>
        <dbReference type="ARBA" id="ARBA00006198"/>
    </source>
</evidence>
<evidence type="ECO:0000256" key="1">
    <source>
        <dbReference type="ARBA" id="ARBA00001966"/>
    </source>
</evidence>
<evidence type="ECO:0000259" key="11">
    <source>
        <dbReference type="Pfam" id="PF09989"/>
    </source>
</evidence>
<keyword evidence="6" id="KW-0408">Iron</keyword>
<evidence type="ECO:0000256" key="6">
    <source>
        <dbReference type="ARBA" id="ARBA00023004"/>
    </source>
</evidence>
<feature type="domain" description="ATPase BadF/BadG/BcrA/BcrD type" evidence="10">
    <location>
        <begin position="130"/>
        <end position="395"/>
    </location>
</feature>
<comment type="caution">
    <text evidence="12">The sequence shown here is derived from an EMBL/GenBank/DDBJ whole genome shotgun (WGS) entry which is preliminary data.</text>
</comment>
<accession>A0ABR2IZJ9</accession>
<comment type="similarity">
    <text evidence="2">Belongs to the eukaryotic-type N-acetylglucosamine kinase family.</text>
</comment>
<dbReference type="Gene3D" id="3.30.420.40">
    <property type="match status" value="4"/>
</dbReference>
<gene>
    <name evidence="12" type="ORF">M9Y10_008975</name>
</gene>
<feature type="compositionally biased region" description="Polar residues" evidence="9">
    <location>
        <begin position="1662"/>
        <end position="1674"/>
    </location>
</feature>
<dbReference type="PANTHER" id="PTHR32329:SF4">
    <property type="entry name" value="ACTIVATOR OF 2-HYDROXYACYL-COA DEHYDRATASE"/>
    <property type="match status" value="1"/>
</dbReference>
<dbReference type="InterPro" id="IPR002731">
    <property type="entry name" value="ATPase_BadF"/>
</dbReference>
<evidence type="ECO:0000256" key="7">
    <source>
        <dbReference type="ARBA" id="ARBA00023014"/>
    </source>
</evidence>
<dbReference type="InterPro" id="IPR043129">
    <property type="entry name" value="ATPase_NBD"/>
</dbReference>
<dbReference type="Proteomes" id="UP001470230">
    <property type="component" value="Unassembled WGS sequence"/>
</dbReference>
<feature type="domain" description="DUF2229" evidence="11">
    <location>
        <begin position="898"/>
        <end position="1118"/>
    </location>
</feature>
<evidence type="ECO:0000256" key="3">
    <source>
        <dbReference type="ARBA" id="ARBA00012122"/>
    </source>
</evidence>
<evidence type="ECO:0000313" key="13">
    <source>
        <dbReference type="Proteomes" id="UP001470230"/>
    </source>
</evidence>
<feature type="compositionally biased region" description="Polar residues" evidence="9">
    <location>
        <begin position="432"/>
        <end position="458"/>
    </location>
</feature>
<comment type="cofactor">
    <cofactor evidence="1">
        <name>[4Fe-4S] cluster</name>
        <dbReference type="ChEBI" id="CHEBI:49883"/>
    </cofactor>
</comment>
<dbReference type="CDD" id="cd24034">
    <property type="entry name" value="ASKHA_NBD_O66634-like_rpt1"/>
    <property type="match status" value="1"/>
</dbReference>
<proteinExistence type="inferred from homology"/>
<keyword evidence="5" id="KW-0479">Metal-binding</keyword>
<dbReference type="InterPro" id="IPR018709">
    <property type="entry name" value="CoA_activase_DUF2229"/>
</dbReference>
<dbReference type="NCBIfam" id="TIGR00241">
    <property type="entry name" value="CoA_E_activ"/>
    <property type="match status" value="1"/>
</dbReference>
<evidence type="ECO:0000256" key="5">
    <source>
        <dbReference type="ARBA" id="ARBA00022723"/>
    </source>
</evidence>
<dbReference type="CDD" id="cd24035">
    <property type="entry name" value="ASKHA_NBD_O66634-like_rpt2"/>
    <property type="match status" value="1"/>
</dbReference>
<organism evidence="12 13">
    <name type="scientific">Tritrichomonas musculus</name>
    <dbReference type="NCBI Taxonomy" id="1915356"/>
    <lineage>
        <taxon>Eukaryota</taxon>
        <taxon>Metamonada</taxon>
        <taxon>Parabasalia</taxon>
        <taxon>Tritrichomonadida</taxon>
        <taxon>Tritrichomonadidae</taxon>
        <taxon>Tritrichomonas</taxon>
    </lineage>
</organism>
<evidence type="ECO:0000313" key="12">
    <source>
        <dbReference type="EMBL" id="KAK8871062.1"/>
    </source>
</evidence>
<evidence type="ECO:0000259" key="10">
    <source>
        <dbReference type="Pfam" id="PF01869"/>
    </source>
</evidence>
<name>A0ABR2IZJ9_9EUKA</name>
<feature type="region of interest" description="Disordered" evidence="9">
    <location>
        <begin position="1656"/>
        <end position="1689"/>
    </location>
</feature>
<dbReference type="EC" id="2.7.1.59" evidence="3"/>
<dbReference type="SUPFAM" id="SSF53067">
    <property type="entry name" value="Actin-like ATPase domain"/>
    <property type="match status" value="2"/>
</dbReference>
<sequence length="1737" mass="193869">MTNIAFSRNGYTPGRGHLFRPIATKLWQSLSETPFQEKLFYNKNNPIQDVLTDSSIVNWRNLLPKEISAQEISLQPQVKAHKALSNSDNQPKFSRHFTNVKNIKIDNQNKAENLISEGKIDIEKDEIIRVGIDVGSTTVKIVALNSNDEIVFKKYERHRSDVRKTIISCVTDCLNSFEEQIKESQMTHKSSSKHPLLSMAVTGSGGLALSQWISVPFIQEVIASTKAVKAYIPETDVAIELGGEDAKITYFKGGVEQRMNGTCAGGTGAFIDQMAALLETDSNGLNKLAKNSSTIYPIAARCGVFAKTDVQPLINEGARREDIAASIYQAVVSQTISGLACGKPIRGKIAFLGGPLHFLDQLRERFIQTLHLDQDSHFEPEYSELFVALGAALTADKHLPTIKKENETKKSDNIKHGLVSLQPDLPTPKMMLSSSDMQLPDQLSSSSHAISQTQNSQTNSKNLKVNKYITIENLRKNLVSLATAELHEVRRLEPLFKNEKELAEFRERHSKECCQYGNLKDAKGPLFLGIDAGSTTTKTILIDQDGKVLWRFYDVNGGNPVSLAVKVLKDLYAALPEGVHIARAVSTGYGESLFQSALGVDSGEVETIAHYKAADFFLPGVEFLLDIGGQDMKCLRMKDGAISSIQLNEACSSGCGSFLENFARSLGLSIKQFSQMALMAKTPVDLGNRCTVFMNSRVKQAQKEGASVGDISAGLSYSVIKNALFKVIKLRNTEAIKNKKIVVQGGTFNNDAVLRAFEKIAEHDVVRPDIAGHMGAYGAALIARDQWKEMGSDPNMKSSIASPKQLETFKVDLKLERCGGCQNNCLLTINTFTTEDSKRQFVTGNRCERGLEKVDSKKEKKANNTKKERPIPNIMAAKLKRLFNYKPIPKNKAPRGEVGIPRVLNMYENYPLWFTFFTKLGFHVHLSPLSNRKIYERGLESIPSESVCYPGKITHGHIETLLKSGCKFIFFPCAPYEKKEDPGASKHFNCPIVTSYSEVLRNNIDCLRQDPSILYMNPFLPIHHKKRLAERLTEELSERFNIPPKEIKDAVEEAWKEQNKYKHDVEQMGINALKEIKERNLRGIVLAGRPYHLDPEINHGIPEMINGLGLAVLTEDSICKLGKVERPLRVVDQWTYHNRLYRAAQYVTSNPNLELVQLTSFGCGLDAVTSDQVEEILKAKGKMYTLTKIDEGSNLGAVRIRMRSLIAAMKEREKKDKMEKKRSKKKFTSSSYKRVVFEKSMSGYTILAPQMAPIHFKVIRQALRCSGYNFEILPEVDSKAVETGLQYVNNDACYPSIIVTGQMIAALKSGKYDLNKTALLITQTGGGCRATNYIGFIRRALNDIGWSHIPVIGLSVQSIEKNPGLVVTPAMLHRILEALVYGDVLMRCLLRTRPYELVPGSANALYEMYNEKVLEQIKSLSLIGFNRLVKEIIEAFDNLPLNQEIRKPRIGVVGEILVKFHPTANNDIINTIEKEGAEAVVPDLLHFFIYCITDGVFNHRKLSDSWFTEYLARFLVYYVELYQRQMKKSFRESKRFIAPSDIFDMQKEVDDIVQLGNVTGEGWLLTAEMVELIKQGVPTIACVQPFACLPNHVTGKGMIKELKRRFPHSNISAIDYDPGASEVNQLNRLKLLLSNATKGAHPDETKLALNHMKKLTEEDQSSKSNQLHRANVQTRQHETPKVHQSTSILKSVNVAPSSAKVIPAVHKSNAQAPTTGLIGSPAAAAELQNQKALRVTF</sequence>
<feature type="domain" description="ATPase BadF/BadG/BcrA/BcrD type" evidence="10">
    <location>
        <begin position="528"/>
        <end position="783"/>
    </location>
</feature>
<evidence type="ECO:0000256" key="9">
    <source>
        <dbReference type="SAM" id="MobiDB-lite"/>
    </source>
</evidence>
<dbReference type="Pfam" id="PF09989">
    <property type="entry name" value="DUF2229"/>
    <property type="match status" value="1"/>
</dbReference>
<reference evidence="12 13" key="1">
    <citation type="submission" date="2024-04" db="EMBL/GenBank/DDBJ databases">
        <title>Tritrichomonas musculus Genome.</title>
        <authorList>
            <person name="Alves-Ferreira E."/>
            <person name="Grigg M."/>
            <person name="Lorenzi H."/>
            <person name="Galac M."/>
        </authorList>
    </citation>
    <scope>NUCLEOTIDE SEQUENCE [LARGE SCALE GENOMIC DNA]</scope>
    <source>
        <strain evidence="12 13">EAF2021</strain>
    </source>
</reference>
<feature type="region of interest" description="Disordered" evidence="9">
    <location>
        <begin position="425"/>
        <end position="458"/>
    </location>
</feature>
<dbReference type="PANTHER" id="PTHR32329">
    <property type="entry name" value="BIFUNCTIONAL PROTEIN [INCLUDES 2-HYDROXYACYL-COA DEHYDRATASE (N-TER) AND ITS ACTIVATOR DOMAIN (C_TERM)-RELATED"/>
    <property type="match status" value="1"/>
</dbReference>
<keyword evidence="7" id="KW-0411">Iron-sulfur</keyword>
<protein>
    <recommendedName>
        <fullName evidence="4">N-acetyl-D-glucosamine kinase</fullName>
        <ecNumber evidence="3">2.7.1.59</ecNumber>
    </recommendedName>
    <alternativeName>
        <fullName evidence="8">GlcNAc kinase</fullName>
    </alternativeName>
</protein>
<dbReference type="InterPro" id="IPR051805">
    <property type="entry name" value="Dehydratase_Activator_Redct"/>
</dbReference>
<dbReference type="EMBL" id="JAPFFF010000014">
    <property type="protein sequence ID" value="KAK8871062.1"/>
    <property type="molecule type" value="Genomic_DNA"/>
</dbReference>
<keyword evidence="13" id="KW-1185">Reference proteome</keyword>
<evidence type="ECO:0000256" key="4">
    <source>
        <dbReference type="ARBA" id="ARBA00014974"/>
    </source>
</evidence>